<keyword evidence="2" id="KW-1185">Reference proteome</keyword>
<evidence type="ECO:0000313" key="1">
    <source>
        <dbReference type="EMBL" id="ERJ60753.1"/>
    </source>
</evidence>
<accession>U2JDK5</accession>
<proteinExistence type="predicted"/>
<comment type="caution">
    <text evidence="1">The sequence shown here is derived from an EMBL/GenBank/DDBJ whole genome shotgun (WGS) entry which is preliminary data.</text>
</comment>
<name>U2JDK5_9SPHI</name>
<dbReference type="OrthoDB" id="697094at2"/>
<dbReference type="PROSITE" id="PS51257">
    <property type="entry name" value="PROKAR_LIPOPROTEIN"/>
    <property type="match status" value="1"/>
</dbReference>
<dbReference type="PATRIC" id="fig|1346330.5.peg.661"/>
<evidence type="ECO:0008006" key="3">
    <source>
        <dbReference type="Google" id="ProtNLM"/>
    </source>
</evidence>
<dbReference type="EMBL" id="ATDL01000004">
    <property type="protein sequence ID" value="ERJ60753.1"/>
    <property type="molecule type" value="Genomic_DNA"/>
</dbReference>
<dbReference type="Proteomes" id="UP000016584">
    <property type="component" value="Unassembled WGS sequence"/>
</dbReference>
<sequence>MKNFLFSIIAGCILISVGSCKRDDDEPERERKPISRLYVSTSDYSAGSASASIFNVWPVDNVDADELPKREDFRPFTSAAKGGRMIHYSPFKGGRVFQGSMNPASDLDTAVHVMGISKTGVLDNKTSATNRIYDKVRGLYYTVVNDGKLSEDYLLFANASDTTNGNPVPNYTLFAVKGPGTTGRFSRPRYRMKLNHNPWAVLAIGQDLLISKAEENDGAIIVYKGFINRLLQNGDSIMKESDNYLLKIQGANNIRGISYSKSADILMATDYSVSSGSGQNAGRILIFEKFSQYKAAQDIVPTRIVEGDQTKLREPTDVAIDGKEGGKYFFVADPAAKRVFRFLISADGNVAPKDELNFDNRPPQSISLDSR</sequence>
<dbReference type="RefSeq" id="WP_021068851.1">
    <property type="nucleotide sequence ID" value="NZ_ATDL01000004.1"/>
</dbReference>
<dbReference type="AlphaFoldDB" id="U2JDK5"/>
<gene>
    <name evidence="1" type="ORF">M472_18505</name>
</gene>
<organism evidence="1 2">
    <name type="scientific">Sphingobacterium paucimobilis HER1398</name>
    <dbReference type="NCBI Taxonomy" id="1346330"/>
    <lineage>
        <taxon>Bacteria</taxon>
        <taxon>Pseudomonadati</taxon>
        <taxon>Bacteroidota</taxon>
        <taxon>Sphingobacteriia</taxon>
        <taxon>Sphingobacteriales</taxon>
        <taxon>Sphingobacteriaceae</taxon>
        <taxon>Sphingobacterium</taxon>
    </lineage>
</organism>
<reference evidence="1 2" key="1">
    <citation type="journal article" date="2013" name="Genome Announc.">
        <title>The Draft Genome Sequence of Sphingomonas paucimobilis Strain HER1398 (Proteobacteria), Host to the Giant PAU Phage, Indicates That It Is a Member of the Genus Sphingobacterium (Bacteroidetes).</title>
        <authorList>
            <person name="White R.A.III."/>
            <person name="Suttle C.A."/>
        </authorList>
    </citation>
    <scope>NUCLEOTIDE SEQUENCE [LARGE SCALE GENOMIC DNA]</scope>
    <source>
        <strain evidence="1 2">HER1398</strain>
    </source>
</reference>
<evidence type="ECO:0000313" key="2">
    <source>
        <dbReference type="Proteomes" id="UP000016584"/>
    </source>
</evidence>
<dbReference type="STRING" id="1346330.M472_18505"/>
<protein>
    <recommendedName>
        <fullName evidence="3">DUF4374 domain-containing protein</fullName>
    </recommendedName>
</protein>